<accession>A0ABY3C7G3</accession>
<feature type="chain" id="PRO_5046681878" evidence="3">
    <location>
        <begin position="19"/>
        <end position="192"/>
    </location>
</feature>
<evidence type="ECO:0000256" key="2">
    <source>
        <dbReference type="SAM" id="MobiDB-lite"/>
    </source>
</evidence>
<name>A0ABY3C7G3_9GAMM</name>
<dbReference type="Proteomes" id="UP000733744">
    <property type="component" value="Unassembled WGS sequence"/>
</dbReference>
<evidence type="ECO:0000256" key="3">
    <source>
        <dbReference type="SAM" id="SignalP"/>
    </source>
</evidence>
<feature type="compositionally biased region" description="Basic and acidic residues" evidence="2">
    <location>
        <begin position="155"/>
        <end position="183"/>
    </location>
</feature>
<reference evidence="5 6" key="1">
    <citation type="journal article" date="2019" name="Antonie Van Leeuwenhoek">
        <title>Description of 'Ca. Methylobacter oryzae' KRF1, a novel species from the environmentally important Methylobacter clade 2.</title>
        <authorList>
            <person name="Khatri K."/>
            <person name="Mohite J.A."/>
            <person name="Pandit P.S."/>
            <person name="Bahulikar R."/>
            <person name="Rahalkar M.C."/>
        </authorList>
    </citation>
    <scope>NUCLEOTIDE SEQUENCE [LARGE SCALE GENOMIC DNA]</scope>
    <source>
        <strain evidence="5 6">KRF1</strain>
    </source>
</reference>
<organism evidence="5 6">
    <name type="scientific">Candidatus Methylobacter oryzae</name>
    <dbReference type="NCBI Taxonomy" id="2497749"/>
    <lineage>
        <taxon>Bacteria</taxon>
        <taxon>Pseudomonadati</taxon>
        <taxon>Pseudomonadota</taxon>
        <taxon>Gammaproteobacteria</taxon>
        <taxon>Methylococcales</taxon>
        <taxon>Methylococcaceae</taxon>
        <taxon>Methylobacter</taxon>
    </lineage>
</organism>
<feature type="region of interest" description="Disordered" evidence="2">
    <location>
        <begin position="145"/>
        <end position="192"/>
    </location>
</feature>
<dbReference type="InterPro" id="IPR025392">
    <property type="entry name" value="DUF4124"/>
</dbReference>
<dbReference type="RefSeq" id="WP_127027804.1">
    <property type="nucleotide sequence ID" value="NZ_RYFG02000111.1"/>
</dbReference>
<dbReference type="Pfam" id="PF13511">
    <property type="entry name" value="DUF4124"/>
    <property type="match status" value="1"/>
</dbReference>
<feature type="signal peptide" evidence="3">
    <location>
        <begin position="1"/>
        <end position="18"/>
    </location>
</feature>
<evidence type="ECO:0000259" key="4">
    <source>
        <dbReference type="Pfam" id="PF13511"/>
    </source>
</evidence>
<proteinExistence type="predicted"/>
<evidence type="ECO:0000313" key="6">
    <source>
        <dbReference type="Proteomes" id="UP000733744"/>
    </source>
</evidence>
<evidence type="ECO:0000313" key="5">
    <source>
        <dbReference type="EMBL" id="TRW91535.1"/>
    </source>
</evidence>
<sequence>MKKIFFILLILLTASSQADEVFKCQLKSGKTIYQSKPCDSAEKQETIEIQKTDPRKVAEEEAKLKAWKEDFAKREAERAKIEQELQAERDRKASLEALRQSAEYQRQQAYEAKRQADAMEQRPLYLQPYYPSYQSIPAYPLFQSFPAYPPGKPYHQHDFNKRTFPDSQHDQTETRPDKDRESGSKQYIFKVR</sequence>
<keyword evidence="6" id="KW-1185">Reference proteome</keyword>
<protein>
    <submittedName>
        <fullName evidence="5">DUF4124 domain-containing protein</fullName>
    </submittedName>
</protein>
<feature type="coiled-coil region" evidence="1">
    <location>
        <begin position="57"/>
        <end position="105"/>
    </location>
</feature>
<keyword evidence="3" id="KW-0732">Signal</keyword>
<feature type="domain" description="DUF4124" evidence="4">
    <location>
        <begin position="8"/>
        <end position="60"/>
    </location>
</feature>
<evidence type="ECO:0000256" key="1">
    <source>
        <dbReference type="SAM" id="Coils"/>
    </source>
</evidence>
<gene>
    <name evidence="5" type="ORF">EKO24_016615</name>
</gene>
<dbReference type="EMBL" id="RYFG02000111">
    <property type="protein sequence ID" value="TRW91535.1"/>
    <property type="molecule type" value="Genomic_DNA"/>
</dbReference>
<comment type="caution">
    <text evidence="5">The sequence shown here is derived from an EMBL/GenBank/DDBJ whole genome shotgun (WGS) entry which is preliminary data.</text>
</comment>
<keyword evidence="1" id="KW-0175">Coiled coil</keyword>